<keyword evidence="12" id="KW-1185">Reference proteome</keyword>
<evidence type="ECO:0000313" key="11">
    <source>
        <dbReference type="EMBL" id="MEP0819423.1"/>
    </source>
</evidence>
<keyword evidence="7" id="KW-0342">GTP-binding</keyword>
<evidence type="ECO:0000256" key="5">
    <source>
        <dbReference type="ARBA" id="ARBA00022777"/>
    </source>
</evidence>
<dbReference type="Gene3D" id="1.10.10.10">
    <property type="entry name" value="Winged helix-like DNA-binding domain superfamily/Winged helix DNA-binding domain"/>
    <property type="match status" value="1"/>
</dbReference>
<dbReference type="InterPro" id="IPR020859">
    <property type="entry name" value="ROC"/>
</dbReference>
<dbReference type="InterPro" id="IPR027417">
    <property type="entry name" value="P-loop_NTPase"/>
</dbReference>
<keyword evidence="4" id="KW-0547">Nucleotide-binding</keyword>
<dbReference type="Pfam" id="PF08477">
    <property type="entry name" value="Roc"/>
    <property type="match status" value="1"/>
</dbReference>
<protein>
    <recommendedName>
        <fullName evidence="1">non-specific serine/threonine protein kinase</fullName>
        <ecNumber evidence="1">2.7.11.1</ecNumber>
    </recommendedName>
</protein>
<comment type="caution">
    <text evidence="11">The sequence shown here is derived from an EMBL/GenBank/DDBJ whole genome shotgun (WGS) entry which is preliminary data.</text>
</comment>
<keyword evidence="5" id="KW-0418">Kinase</keyword>
<keyword evidence="3" id="KW-0677">Repeat</keyword>
<organism evidence="11 12">
    <name type="scientific">Trichocoleus desertorum GB2-A4</name>
    <dbReference type="NCBI Taxonomy" id="2933944"/>
    <lineage>
        <taxon>Bacteria</taxon>
        <taxon>Bacillati</taxon>
        <taxon>Cyanobacteriota</taxon>
        <taxon>Cyanophyceae</taxon>
        <taxon>Leptolyngbyales</taxon>
        <taxon>Trichocoleusaceae</taxon>
        <taxon>Trichocoleus</taxon>
    </lineage>
</organism>
<gene>
    <name evidence="11" type="ORF">NC998_20185</name>
</gene>
<evidence type="ECO:0000259" key="10">
    <source>
        <dbReference type="PROSITE" id="PS51424"/>
    </source>
</evidence>
<comment type="catalytic activity">
    <reaction evidence="9">
        <text>L-seryl-[protein] + ATP = O-phospho-L-seryl-[protein] + ADP + H(+)</text>
        <dbReference type="Rhea" id="RHEA:17989"/>
        <dbReference type="Rhea" id="RHEA-COMP:9863"/>
        <dbReference type="Rhea" id="RHEA-COMP:11604"/>
        <dbReference type="ChEBI" id="CHEBI:15378"/>
        <dbReference type="ChEBI" id="CHEBI:29999"/>
        <dbReference type="ChEBI" id="CHEBI:30616"/>
        <dbReference type="ChEBI" id="CHEBI:83421"/>
        <dbReference type="ChEBI" id="CHEBI:456216"/>
        <dbReference type="EC" id="2.7.11.1"/>
    </reaction>
</comment>
<dbReference type="Gene3D" id="3.30.310.200">
    <property type="match status" value="1"/>
</dbReference>
<evidence type="ECO:0000256" key="7">
    <source>
        <dbReference type="ARBA" id="ARBA00023134"/>
    </source>
</evidence>
<name>A0ABV0JCB9_9CYAN</name>
<dbReference type="EC" id="2.7.11.1" evidence="1"/>
<evidence type="ECO:0000256" key="8">
    <source>
        <dbReference type="ARBA" id="ARBA00047899"/>
    </source>
</evidence>
<dbReference type="Gene3D" id="1.10.10.2200">
    <property type="match status" value="1"/>
</dbReference>
<dbReference type="InterPro" id="IPR032171">
    <property type="entry name" value="COR-A"/>
</dbReference>
<dbReference type="InterPro" id="IPR050227">
    <property type="entry name" value="Rab"/>
</dbReference>
<evidence type="ECO:0000256" key="1">
    <source>
        <dbReference type="ARBA" id="ARBA00012513"/>
    </source>
</evidence>
<evidence type="ECO:0000256" key="4">
    <source>
        <dbReference type="ARBA" id="ARBA00022741"/>
    </source>
</evidence>
<dbReference type="InterPro" id="IPR057263">
    <property type="entry name" value="COR-B"/>
</dbReference>
<proteinExistence type="predicted"/>
<dbReference type="InterPro" id="IPR036388">
    <property type="entry name" value="WH-like_DNA-bd_sf"/>
</dbReference>
<reference evidence="11 12" key="1">
    <citation type="submission" date="2022-04" db="EMBL/GenBank/DDBJ databases">
        <title>Positive selection, recombination, and allopatry shape intraspecific diversity of widespread and dominant cyanobacteria.</title>
        <authorList>
            <person name="Wei J."/>
            <person name="Shu W."/>
            <person name="Hu C."/>
        </authorList>
    </citation>
    <scope>NUCLEOTIDE SEQUENCE [LARGE SCALE GENOMIC DNA]</scope>
    <source>
        <strain evidence="11 12">GB2-A4</strain>
    </source>
</reference>
<evidence type="ECO:0000256" key="9">
    <source>
        <dbReference type="ARBA" id="ARBA00048679"/>
    </source>
</evidence>
<dbReference type="SMART" id="SM00173">
    <property type="entry name" value="RAS"/>
    <property type="match status" value="1"/>
</dbReference>
<accession>A0ABV0JCB9</accession>
<dbReference type="Proteomes" id="UP001464891">
    <property type="component" value="Unassembled WGS sequence"/>
</dbReference>
<dbReference type="PRINTS" id="PR00449">
    <property type="entry name" value="RASTRNSFRMNG"/>
</dbReference>
<dbReference type="NCBIfam" id="TIGR00231">
    <property type="entry name" value="small_GTP"/>
    <property type="match status" value="1"/>
</dbReference>
<dbReference type="PROSITE" id="PS51424">
    <property type="entry name" value="ROC"/>
    <property type="match status" value="1"/>
</dbReference>
<keyword evidence="6" id="KW-0067">ATP-binding</keyword>
<evidence type="ECO:0000313" key="12">
    <source>
        <dbReference type="Proteomes" id="UP001464891"/>
    </source>
</evidence>
<evidence type="ECO:0000256" key="6">
    <source>
        <dbReference type="ARBA" id="ARBA00022840"/>
    </source>
</evidence>
<dbReference type="SUPFAM" id="SSF52540">
    <property type="entry name" value="P-loop containing nucleoside triphosphate hydrolases"/>
    <property type="match status" value="1"/>
</dbReference>
<keyword evidence="2" id="KW-0808">Transferase</keyword>
<evidence type="ECO:0000256" key="3">
    <source>
        <dbReference type="ARBA" id="ARBA00022737"/>
    </source>
</evidence>
<dbReference type="InterPro" id="IPR005225">
    <property type="entry name" value="Small_GTP-bd"/>
</dbReference>
<feature type="domain" description="Roc" evidence="10">
    <location>
        <begin position="1"/>
        <end position="157"/>
    </location>
</feature>
<dbReference type="Gene3D" id="3.40.50.300">
    <property type="entry name" value="P-loop containing nucleotide triphosphate hydrolases"/>
    <property type="match status" value="1"/>
</dbReference>
<dbReference type="PANTHER" id="PTHR47977">
    <property type="entry name" value="RAS-RELATED PROTEIN RAB"/>
    <property type="match status" value="1"/>
</dbReference>
<dbReference type="Pfam" id="PF25497">
    <property type="entry name" value="COR-B"/>
    <property type="match status" value="1"/>
</dbReference>
<dbReference type="Pfam" id="PF16095">
    <property type="entry name" value="COR-A"/>
    <property type="match status" value="1"/>
</dbReference>
<dbReference type="SMART" id="SM00175">
    <property type="entry name" value="RAB"/>
    <property type="match status" value="1"/>
</dbReference>
<dbReference type="EMBL" id="JAMPKM010000014">
    <property type="protein sequence ID" value="MEP0819423.1"/>
    <property type="molecule type" value="Genomic_DNA"/>
</dbReference>
<evidence type="ECO:0000256" key="2">
    <source>
        <dbReference type="ARBA" id="ARBA00022679"/>
    </source>
</evidence>
<dbReference type="PROSITE" id="PS51419">
    <property type="entry name" value="RAB"/>
    <property type="match status" value="1"/>
</dbReference>
<sequence>MVGQGSVGKSSLVDRLIYNRYDPHKPKTEGINIQNWQIQVNDQPIRLNVWDFGGQEIMHATHQFFLTKRSLYLLVLDARVDERQNELEYWLKMIQSFGNDSPVIIVGNKTDQHPLDLDRRGLQNKYANIEEIIEISCATGNGVEQLQTIISREINKLEHVYDLLPLAWFEIKTCLEKMEQDYIPYSTYEHLCQEEEITDTLSQTTLIELLHQLGIVLNFRDDPRLEDTHVLNPEWVTNGVYKILNDNLLITQYRGMLDHTQLNRILDCSQYPRNKQLFIVDMMRKFELCFPLENNTNDRFLIPDLLPKEEPATGEWDDALAFQYHYNVLPGSIISRFIVRMHHLADKRTWWRSGIVLKHRDNRALIRSDREDKKIFIWISGPQATRRELLAMIRSQFDAIYQTIRGIVADEKVPLPDYPEIVVDYENLLDHEEMGEPFIIPPGLKAKVSVKQLLDGIEPEPDRQKRHYTYESGDITEIAKLLASRPVNINNQNTQENQNSMSSINQYGSGDNIAGDKVMHDKIGTQINNSNNLAQAATDIKQLLDQLSQDYPGNTDIVGAKAVEEIKRNPTVKQRLMNALKEAGATALEEAVDHPAIKIVVAGAKGLMDA</sequence>
<comment type="catalytic activity">
    <reaction evidence="8">
        <text>L-threonyl-[protein] + ATP = O-phospho-L-threonyl-[protein] + ADP + H(+)</text>
        <dbReference type="Rhea" id="RHEA:46608"/>
        <dbReference type="Rhea" id="RHEA-COMP:11060"/>
        <dbReference type="Rhea" id="RHEA-COMP:11605"/>
        <dbReference type="ChEBI" id="CHEBI:15378"/>
        <dbReference type="ChEBI" id="CHEBI:30013"/>
        <dbReference type="ChEBI" id="CHEBI:30616"/>
        <dbReference type="ChEBI" id="CHEBI:61977"/>
        <dbReference type="ChEBI" id="CHEBI:456216"/>
        <dbReference type="EC" id="2.7.11.1"/>
    </reaction>
</comment>